<dbReference type="PROSITE" id="PS50977">
    <property type="entry name" value="HTH_TETR_2"/>
    <property type="match status" value="1"/>
</dbReference>
<dbReference type="SUPFAM" id="SSF48498">
    <property type="entry name" value="Tetracyclin repressor-like, C-terminal domain"/>
    <property type="match status" value="1"/>
</dbReference>
<dbReference type="Gene3D" id="1.10.10.60">
    <property type="entry name" value="Homeodomain-like"/>
    <property type="match status" value="1"/>
</dbReference>
<dbReference type="AlphaFoldDB" id="A0A7Y9I3C7"/>
<proteinExistence type="predicted"/>
<keyword evidence="1" id="KW-0805">Transcription regulation</keyword>
<dbReference type="InterPro" id="IPR036271">
    <property type="entry name" value="Tet_transcr_reg_TetR-rel_C_sf"/>
</dbReference>
<evidence type="ECO:0000256" key="2">
    <source>
        <dbReference type="ARBA" id="ARBA00023125"/>
    </source>
</evidence>
<feature type="DNA-binding region" description="H-T-H motif" evidence="4">
    <location>
        <begin position="39"/>
        <end position="58"/>
    </location>
</feature>
<organism evidence="6 7">
    <name type="scientific">Microlunatus parietis</name>
    <dbReference type="NCBI Taxonomy" id="682979"/>
    <lineage>
        <taxon>Bacteria</taxon>
        <taxon>Bacillati</taxon>
        <taxon>Actinomycetota</taxon>
        <taxon>Actinomycetes</taxon>
        <taxon>Propionibacteriales</taxon>
        <taxon>Propionibacteriaceae</taxon>
        <taxon>Microlunatus</taxon>
    </lineage>
</organism>
<evidence type="ECO:0000256" key="3">
    <source>
        <dbReference type="ARBA" id="ARBA00023163"/>
    </source>
</evidence>
<keyword evidence="7" id="KW-1185">Reference proteome</keyword>
<keyword evidence="3" id="KW-0804">Transcription</keyword>
<evidence type="ECO:0000256" key="4">
    <source>
        <dbReference type="PROSITE-ProRule" id="PRU00335"/>
    </source>
</evidence>
<dbReference type="GO" id="GO:0045892">
    <property type="term" value="P:negative regulation of DNA-templated transcription"/>
    <property type="evidence" value="ECO:0007669"/>
    <property type="project" value="InterPro"/>
</dbReference>
<name>A0A7Y9I3C7_9ACTN</name>
<dbReference type="RefSeq" id="WP_179748247.1">
    <property type="nucleotide sequence ID" value="NZ_JACCBU010000001.1"/>
</dbReference>
<dbReference type="PANTHER" id="PTHR30055">
    <property type="entry name" value="HTH-TYPE TRANSCRIPTIONAL REGULATOR RUTR"/>
    <property type="match status" value="1"/>
</dbReference>
<dbReference type="Pfam" id="PF02909">
    <property type="entry name" value="TetR_C_1"/>
    <property type="match status" value="1"/>
</dbReference>
<evidence type="ECO:0000259" key="5">
    <source>
        <dbReference type="PROSITE" id="PS50977"/>
    </source>
</evidence>
<sequence length="228" mass="25087">MPSQRRRPATRKGRPVLTRAAIAEKALELAGVQGFRAVTMRALAGELGVTVRALYNYVDDRQQVIDLAVGLMIEAWEPPTLDPEAWEQSIADYAGSLRRLYRRWPRALLISIEEDAPPTAVHPNRLINLERLLRLLCDVGLSLPAALEVHRHLALQLLSFALLVDYPADQAGTAGGSPLVPQAWLEARADLDLPTLREAAALPAPTPDEQFESLIATVTAQIRGRLTE</sequence>
<dbReference type="Proteomes" id="UP000569914">
    <property type="component" value="Unassembled WGS sequence"/>
</dbReference>
<evidence type="ECO:0000256" key="1">
    <source>
        <dbReference type="ARBA" id="ARBA00023015"/>
    </source>
</evidence>
<dbReference type="Gene3D" id="1.10.357.10">
    <property type="entry name" value="Tetracycline Repressor, domain 2"/>
    <property type="match status" value="1"/>
</dbReference>
<dbReference type="GO" id="GO:0003700">
    <property type="term" value="F:DNA-binding transcription factor activity"/>
    <property type="evidence" value="ECO:0007669"/>
    <property type="project" value="TreeGrafter"/>
</dbReference>
<evidence type="ECO:0000313" key="7">
    <source>
        <dbReference type="Proteomes" id="UP000569914"/>
    </source>
</evidence>
<dbReference type="EMBL" id="JACCBU010000001">
    <property type="protein sequence ID" value="NYE69457.1"/>
    <property type="molecule type" value="Genomic_DNA"/>
</dbReference>
<dbReference type="SUPFAM" id="SSF46689">
    <property type="entry name" value="Homeodomain-like"/>
    <property type="match status" value="1"/>
</dbReference>
<dbReference type="InterPro" id="IPR009057">
    <property type="entry name" value="Homeodomain-like_sf"/>
</dbReference>
<gene>
    <name evidence="6" type="ORF">BKA15_000786</name>
</gene>
<reference evidence="6 7" key="1">
    <citation type="submission" date="2020-07" db="EMBL/GenBank/DDBJ databases">
        <title>Sequencing the genomes of 1000 actinobacteria strains.</title>
        <authorList>
            <person name="Klenk H.-P."/>
        </authorList>
    </citation>
    <scope>NUCLEOTIDE SEQUENCE [LARGE SCALE GENOMIC DNA]</scope>
    <source>
        <strain evidence="6 7">DSM 22083</strain>
    </source>
</reference>
<dbReference type="InterPro" id="IPR050109">
    <property type="entry name" value="HTH-type_TetR-like_transc_reg"/>
</dbReference>
<dbReference type="PANTHER" id="PTHR30055:SF207">
    <property type="entry name" value="HTH-TYPE TRANSCRIPTIONAL REPRESSOR FATR"/>
    <property type="match status" value="1"/>
</dbReference>
<comment type="caution">
    <text evidence="6">The sequence shown here is derived from an EMBL/GenBank/DDBJ whole genome shotgun (WGS) entry which is preliminary data.</text>
</comment>
<accession>A0A7Y9I3C7</accession>
<protein>
    <submittedName>
        <fullName evidence="6">AcrR family transcriptional regulator</fullName>
    </submittedName>
</protein>
<keyword evidence="2 4" id="KW-0238">DNA-binding</keyword>
<dbReference type="Pfam" id="PF00440">
    <property type="entry name" value="TetR_N"/>
    <property type="match status" value="1"/>
</dbReference>
<dbReference type="InterPro" id="IPR004111">
    <property type="entry name" value="Repressor_TetR_C"/>
</dbReference>
<feature type="domain" description="HTH tetR-type" evidence="5">
    <location>
        <begin position="16"/>
        <end position="76"/>
    </location>
</feature>
<dbReference type="InterPro" id="IPR001647">
    <property type="entry name" value="HTH_TetR"/>
</dbReference>
<dbReference type="GO" id="GO:0000976">
    <property type="term" value="F:transcription cis-regulatory region binding"/>
    <property type="evidence" value="ECO:0007669"/>
    <property type="project" value="TreeGrafter"/>
</dbReference>
<evidence type="ECO:0000313" key="6">
    <source>
        <dbReference type="EMBL" id="NYE69457.1"/>
    </source>
</evidence>